<dbReference type="AlphaFoldDB" id="A0A183E4P8"/>
<sequence length="480" mass="54650">MGPSVFGDGWSARDDREVVETPPPKELCVDVTEIYADVMERYKKMIGNEGAQFYEKMLDEEPRKIWTAGGTVVEPDKTQVVPEQPTYCVVRSAQGAIIKKCPSCCIEHAMSTPRMQYWTLTECNVLCEDERSLSHIPFLGDREEDDAGFGEELLKTFQELLTRLFEKHSNIAEELVYRAVYEQFPNKASVQQLPVLYEDLKRRFDPCDTVTSSNDQPLSLDMKSLQSFRVLMCKRCLTYDCLVHGLDSRETEEVPRRRTKNRIVPNPEPCGPECFKHVAGNVMEEAERRGFSPDSKTVDAMLNIKTDEAHWTAGQESAFLLFRRIFNNDFCKLAEVLNIVATDGPPKTCREVYAYSFRSAPISPRADLSPISPKKKKSIRDQHRVFRSVKWAKTEGKVRNTHVYEPCSHAGPCSTENNCTCVLVDNLCTKFPGCRCAPGMCRTKQCQCFYANWECDPDVCKSCKSGTFDSTSFFRCPDHL</sequence>
<keyword evidence="3" id="KW-0808">Transferase</keyword>
<evidence type="ECO:0000259" key="7">
    <source>
        <dbReference type="PROSITE" id="PS51633"/>
    </source>
</evidence>
<keyword evidence="2" id="KW-0489">Methyltransferase</keyword>
<evidence type="ECO:0000256" key="3">
    <source>
        <dbReference type="ARBA" id="ARBA00022679"/>
    </source>
</evidence>
<dbReference type="WBParaSite" id="GPUH_0001596101-mRNA-1">
    <property type="protein sequence ID" value="GPUH_0001596101-mRNA-1"/>
    <property type="gene ID" value="GPUH_0001596101"/>
</dbReference>
<dbReference type="InterPro" id="IPR041355">
    <property type="entry name" value="Pre-SET_CXC"/>
</dbReference>
<dbReference type="PANTHER" id="PTHR45747:SF4">
    <property type="entry name" value="HISTONE-LYSINE N-METHYLTRANSFERASE E(Z)"/>
    <property type="match status" value="1"/>
</dbReference>
<dbReference type="InterPro" id="IPR045318">
    <property type="entry name" value="EZH1/2-like"/>
</dbReference>
<evidence type="ECO:0000313" key="8">
    <source>
        <dbReference type="EMBL" id="VDN26958.1"/>
    </source>
</evidence>
<feature type="domain" description="CXC" evidence="7">
    <location>
        <begin position="368"/>
        <end position="480"/>
    </location>
</feature>
<dbReference type="Pfam" id="PF21358">
    <property type="entry name" value="Ezh2_MCSS"/>
    <property type="match status" value="1"/>
</dbReference>
<organism evidence="10">
    <name type="scientific">Gongylonema pulchrum</name>
    <dbReference type="NCBI Taxonomy" id="637853"/>
    <lineage>
        <taxon>Eukaryota</taxon>
        <taxon>Metazoa</taxon>
        <taxon>Ecdysozoa</taxon>
        <taxon>Nematoda</taxon>
        <taxon>Chromadorea</taxon>
        <taxon>Rhabditida</taxon>
        <taxon>Spirurina</taxon>
        <taxon>Spiruromorpha</taxon>
        <taxon>Spiruroidea</taxon>
        <taxon>Gongylonematidae</taxon>
        <taxon>Gongylonema</taxon>
    </lineage>
</organism>
<dbReference type="Proteomes" id="UP000271098">
    <property type="component" value="Unassembled WGS sequence"/>
</dbReference>
<dbReference type="GO" id="GO:0035098">
    <property type="term" value="C:ESC/E(Z) complex"/>
    <property type="evidence" value="ECO:0007669"/>
    <property type="project" value="TreeGrafter"/>
</dbReference>
<reference evidence="10" key="1">
    <citation type="submission" date="2016-06" db="UniProtKB">
        <authorList>
            <consortium name="WormBaseParasite"/>
        </authorList>
    </citation>
    <scope>IDENTIFICATION</scope>
</reference>
<evidence type="ECO:0000256" key="2">
    <source>
        <dbReference type="ARBA" id="ARBA00022603"/>
    </source>
</evidence>
<dbReference type="EMBL" id="UYRT01083096">
    <property type="protein sequence ID" value="VDN26958.1"/>
    <property type="molecule type" value="Genomic_DNA"/>
</dbReference>
<keyword evidence="9" id="KW-1185">Reference proteome</keyword>
<dbReference type="PANTHER" id="PTHR45747">
    <property type="entry name" value="HISTONE-LYSINE N-METHYLTRANSFERASE E(Z)"/>
    <property type="match status" value="1"/>
</dbReference>
<dbReference type="GO" id="GO:0032259">
    <property type="term" value="P:methylation"/>
    <property type="evidence" value="ECO:0007669"/>
    <property type="project" value="UniProtKB-KW"/>
</dbReference>
<dbReference type="SMART" id="SM01114">
    <property type="entry name" value="CXC"/>
    <property type="match status" value="1"/>
</dbReference>
<dbReference type="InterPro" id="IPR026489">
    <property type="entry name" value="CXC_dom"/>
</dbReference>
<dbReference type="OrthoDB" id="6141102at2759"/>
<proteinExistence type="predicted"/>
<dbReference type="Gene3D" id="2.170.270.10">
    <property type="entry name" value="SET domain"/>
    <property type="match status" value="1"/>
</dbReference>
<dbReference type="InterPro" id="IPR033467">
    <property type="entry name" value="Tesmin/TSO1-like_CXC"/>
</dbReference>
<dbReference type="GO" id="GO:0140951">
    <property type="term" value="F:histone H3K27 trimethyltransferase activity"/>
    <property type="evidence" value="ECO:0007669"/>
    <property type="project" value="UniProtKB-EC"/>
</dbReference>
<keyword evidence="5" id="KW-0805">Transcription regulation</keyword>
<gene>
    <name evidence="8" type="ORF">GPUH_LOCUS15938</name>
</gene>
<keyword evidence="4" id="KW-0949">S-adenosyl-L-methionine</keyword>
<protein>
    <recommendedName>
        <fullName evidence="1">[histone H3]-lysine(27) N-trimethyltransferase</fullName>
        <ecNumber evidence="1">2.1.1.356</ecNumber>
    </recommendedName>
</protein>
<evidence type="ECO:0000256" key="1">
    <source>
        <dbReference type="ARBA" id="ARBA00012186"/>
    </source>
</evidence>
<keyword evidence="6" id="KW-0804">Transcription</keyword>
<evidence type="ECO:0000256" key="5">
    <source>
        <dbReference type="ARBA" id="ARBA00023015"/>
    </source>
</evidence>
<evidence type="ECO:0000256" key="6">
    <source>
        <dbReference type="ARBA" id="ARBA00023163"/>
    </source>
</evidence>
<evidence type="ECO:0000313" key="10">
    <source>
        <dbReference type="WBParaSite" id="GPUH_0001596101-mRNA-1"/>
    </source>
</evidence>
<dbReference type="InterPro" id="IPR048358">
    <property type="entry name" value="EZH1/2_MCSS"/>
</dbReference>
<evidence type="ECO:0000256" key="4">
    <source>
        <dbReference type="ARBA" id="ARBA00022691"/>
    </source>
</evidence>
<dbReference type="Pfam" id="PF18264">
    <property type="entry name" value="preSET_CXC"/>
    <property type="match status" value="1"/>
</dbReference>
<reference evidence="8 9" key="2">
    <citation type="submission" date="2018-11" db="EMBL/GenBank/DDBJ databases">
        <authorList>
            <consortium name="Pathogen Informatics"/>
        </authorList>
    </citation>
    <scope>NUCLEOTIDE SEQUENCE [LARGE SCALE GENOMIC DNA]</scope>
</reference>
<dbReference type="EC" id="2.1.1.356" evidence="1"/>
<dbReference type="InterPro" id="IPR046341">
    <property type="entry name" value="SET_dom_sf"/>
</dbReference>
<evidence type="ECO:0000313" key="9">
    <source>
        <dbReference type="Proteomes" id="UP000271098"/>
    </source>
</evidence>
<accession>A0A183E4P8</accession>
<dbReference type="PROSITE" id="PS51633">
    <property type="entry name" value="CXC"/>
    <property type="match status" value="1"/>
</dbReference>
<dbReference type="GO" id="GO:0031507">
    <property type="term" value="P:heterochromatin formation"/>
    <property type="evidence" value="ECO:0007669"/>
    <property type="project" value="TreeGrafter"/>
</dbReference>
<name>A0A183E4P8_9BILA</name>
<dbReference type="GO" id="GO:0003682">
    <property type="term" value="F:chromatin binding"/>
    <property type="evidence" value="ECO:0007669"/>
    <property type="project" value="TreeGrafter"/>
</dbReference>